<evidence type="ECO:0000313" key="3">
    <source>
        <dbReference type="Proteomes" id="UP000245124"/>
    </source>
</evidence>
<dbReference type="InterPro" id="IPR009057">
    <property type="entry name" value="Homeodomain-like_sf"/>
</dbReference>
<feature type="compositionally biased region" description="Basic and acidic residues" evidence="1">
    <location>
        <begin position="144"/>
        <end position="156"/>
    </location>
</feature>
<keyword evidence="3" id="KW-1185">Reference proteome</keyword>
<reference evidence="2 3" key="1">
    <citation type="submission" date="2017-06" db="EMBL/GenBank/DDBJ databases">
        <title>Genome sequencing of cyanobaciteial culture collection at National Institute for Environmental Studies (NIES).</title>
        <authorList>
            <person name="Hirose Y."/>
            <person name="Shimura Y."/>
            <person name="Fujisawa T."/>
            <person name="Nakamura Y."/>
            <person name="Kawachi M."/>
        </authorList>
    </citation>
    <scope>NUCLEOTIDE SEQUENCE [LARGE SCALE GENOMIC DNA]</scope>
    <source>
        <strain evidence="2 3">NIES-4072</strain>
    </source>
</reference>
<dbReference type="AlphaFoldDB" id="A0A2R5FXD8"/>
<dbReference type="EMBL" id="BDUD01000002">
    <property type="protein sequence ID" value="GBG23436.1"/>
    <property type="molecule type" value="Genomic_DNA"/>
</dbReference>
<gene>
    <name evidence="2" type="ORF">NIES4072_71480</name>
</gene>
<feature type="region of interest" description="Disordered" evidence="1">
    <location>
        <begin position="141"/>
        <end position="167"/>
    </location>
</feature>
<dbReference type="SUPFAM" id="SSF46689">
    <property type="entry name" value="Homeodomain-like"/>
    <property type="match status" value="1"/>
</dbReference>
<proteinExistence type="predicted"/>
<dbReference type="Pfam" id="PF13565">
    <property type="entry name" value="HTH_32"/>
    <property type="match status" value="1"/>
</dbReference>
<name>A0A2R5FXD8_NOSCO</name>
<organism evidence="2 3">
    <name type="scientific">Nostoc commune NIES-4072</name>
    <dbReference type="NCBI Taxonomy" id="2005467"/>
    <lineage>
        <taxon>Bacteria</taxon>
        <taxon>Bacillati</taxon>
        <taxon>Cyanobacteriota</taxon>
        <taxon>Cyanophyceae</taxon>
        <taxon>Nostocales</taxon>
        <taxon>Nostocaceae</taxon>
        <taxon>Nostoc</taxon>
    </lineage>
</organism>
<evidence type="ECO:0000313" key="2">
    <source>
        <dbReference type="EMBL" id="GBG23436.1"/>
    </source>
</evidence>
<comment type="caution">
    <text evidence="2">The sequence shown here is derived from an EMBL/GenBank/DDBJ whole genome shotgun (WGS) entry which is preliminary data.</text>
</comment>
<sequence length="186" mass="21439">MDKQGLYLTAFQRKLLLKSLETDLRPEYRRRIEIMLLADAGQSQTQICEALGCSQETSRHWITMAQTGQAHHWSDRPMGRPKTVNEQYLVRLQELASHSPREYGYSFQSWTGQWLSKHLAKELGIKVSSCHINRLLKEMGLSTRPKDNTTEKETSNQRDSGIKIGDLPSNVQPSFLWQFSLMKTSN</sequence>
<dbReference type="Proteomes" id="UP000245124">
    <property type="component" value="Unassembled WGS sequence"/>
</dbReference>
<protein>
    <recommendedName>
        <fullName evidence="4">Winged helix-turn helix domain-containing protein</fullName>
    </recommendedName>
</protein>
<accession>A0A2R5FXD8</accession>
<evidence type="ECO:0008006" key="4">
    <source>
        <dbReference type="Google" id="ProtNLM"/>
    </source>
</evidence>
<dbReference type="RefSeq" id="WP_244919542.1">
    <property type="nucleotide sequence ID" value="NZ_BDUD01000002.1"/>
</dbReference>
<evidence type="ECO:0000256" key="1">
    <source>
        <dbReference type="SAM" id="MobiDB-lite"/>
    </source>
</evidence>